<feature type="repeat" description="Solcar" evidence="8">
    <location>
        <begin position="204"/>
        <end position="301"/>
    </location>
</feature>
<keyword evidence="6" id="KW-0496">Mitochondrion</keyword>
<dbReference type="EMBL" id="MCGO01000049">
    <property type="protein sequence ID" value="ORY37597.1"/>
    <property type="molecule type" value="Genomic_DNA"/>
</dbReference>
<proteinExistence type="inferred from homology"/>
<keyword evidence="2 9" id="KW-0813">Transport</keyword>
<comment type="subcellular location">
    <subcellularLocation>
        <location evidence="1">Mitochondrion membrane</location>
        <topology evidence="1">Multi-pass membrane protein</topology>
    </subcellularLocation>
</comment>
<dbReference type="AlphaFoldDB" id="A0A1Y2BSH8"/>
<evidence type="ECO:0000256" key="5">
    <source>
        <dbReference type="ARBA" id="ARBA00022989"/>
    </source>
</evidence>
<protein>
    <submittedName>
        <fullName evidence="10">Mitochondrial thiamine pyrophosphate carrier 1</fullName>
    </submittedName>
</protein>
<dbReference type="Pfam" id="PF00153">
    <property type="entry name" value="Mito_carr"/>
    <property type="match status" value="3"/>
</dbReference>
<gene>
    <name evidence="10" type="ORF">BCR33DRAFT_663412</name>
</gene>
<dbReference type="Gene3D" id="1.50.40.10">
    <property type="entry name" value="Mitochondrial carrier domain"/>
    <property type="match status" value="1"/>
</dbReference>
<name>A0A1Y2BSH8_9FUNG</name>
<keyword evidence="4" id="KW-0677">Repeat</keyword>
<keyword evidence="5" id="KW-1133">Transmembrane helix</keyword>
<dbReference type="PANTHER" id="PTHR24089">
    <property type="entry name" value="SOLUTE CARRIER FAMILY 25"/>
    <property type="match status" value="1"/>
</dbReference>
<feature type="repeat" description="Solcar" evidence="8">
    <location>
        <begin position="108"/>
        <end position="194"/>
    </location>
</feature>
<evidence type="ECO:0000256" key="8">
    <source>
        <dbReference type="PROSITE-ProRule" id="PRU00282"/>
    </source>
</evidence>
<dbReference type="GO" id="GO:0031966">
    <property type="term" value="C:mitochondrial membrane"/>
    <property type="evidence" value="ECO:0007669"/>
    <property type="project" value="UniProtKB-SubCell"/>
</dbReference>
<comment type="caution">
    <text evidence="10">The sequence shown here is derived from an EMBL/GenBank/DDBJ whole genome shotgun (WGS) entry which is preliminary data.</text>
</comment>
<keyword evidence="3 8" id="KW-0812">Transmembrane</keyword>
<dbReference type="PRINTS" id="PR00926">
    <property type="entry name" value="MITOCARRIER"/>
</dbReference>
<dbReference type="OrthoDB" id="18574at2759"/>
<organism evidence="10 11">
    <name type="scientific">Rhizoclosmatium globosum</name>
    <dbReference type="NCBI Taxonomy" id="329046"/>
    <lineage>
        <taxon>Eukaryota</taxon>
        <taxon>Fungi</taxon>
        <taxon>Fungi incertae sedis</taxon>
        <taxon>Chytridiomycota</taxon>
        <taxon>Chytridiomycota incertae sedis</taxon>
        <taxon>Chytridiomycetes</taxon>
        <taxon>Chytridiales</taxon>
        <taxon>Chytriomycetaceae</taxon>
        <taxon>Rhizoclosmatium</taxon>
    </lineage>
</organism>
<dbReference type="STRING" id="329046.A0A1Y2BSH8"/>
<evidence type="ECO:0000256" key="4">
    <source>
        <dbReference type="ARBA" id="ARBA00022737"/>
    </source>
</evidence>
<accession>A0A1Y2BSH8</accession>
<keyword evidence="11" id="KW-1185">Reference proteome</keyword>
<keyword evidence="7 8" id="KW-0472">Membrane</keyword>
<evidence type="ECO:0000313" key="11">
    <source>
        <dbReference type="Proteomes" id="UP000193642"/>
    </source>
</evidence>
<evidence type="ECO:0000256" key="6">
    <source>
        <dbReference type="ARBA" id="ARBA00023128"/>
    </source>
</evidence>
<dbReference type="GO" id="GO:0055085">
    <property type="term" value="P:transmembrane transport"/>
    <property type="evidence" value="ECO:0007669"/>
    <property type="project" value="InterPro"/>
</dbReference>
<evidence type="ECO:0000256" key="3">
    <source>
        <dbReference type="ARBA" id="ARBA00022692"/>
    </source>
</evidence>
<dbReference type="Proteomes" id="UP000193642">
    <property type="component" value="Unassembled WGS sequence"/>
</dbReference>
<evidence type="ECO:0000256" key="7">
    <source>
        <dbReference type="ARBA" id="ARBA00023136"/>
    </source>
</evidence>
<sequence length="310" mass="34226">MEKEKRHITKLQNAASGALAGVISRLVIAPLDVVKIRFQLQTTSPSVKPKYRGITQSLILIAREEGLRALWKGNWPAEYLYLTYGALQFLVYHETMPLLASSTSSFLNPTAQSVVAGAFAGSIATLGTYPLDLLRTRFAMQGTTKVYQSLIGACGEIGRTEGIRGFYRGVWPSILQIAPYMGIMFGTQGAVEKWFESIQSPYWVHAWDHFLSGGVAGIVSKTAVMPFDVVRKRLQVQGPSRTLYVLSDIPHYANSGFLACARQIIAQEGVHALYKGLWVGLIKTAPSSAITFWVVAESRKAFETYNLSRK</sequence>
<dbReference type="InterPro" id="IPR018108">
    <property type="entry name" value="MCP_transmembrane"/>
</dbReference>
<evidence type="ECO:0000256" key="1">
    <source>
        <dbReference type="ARBA" id="ARBA00004225"/>
    </source>
</evidence>
<evidence type="ECO:0000313" key="10">
    <source>
        <dbReference type="EMBL" id="ORY37597.1"/>
    </source>
</evidence>
<evidence type="ECO:0000256" key="2">
    <source>
        <dbReference type="ARBA" id="ARBA00022448"/>
    </source>
</evidence>
<dbReference type="InterPro" id="IPR023395">
    <property type="entry name" value="MCP_dom_sf"/>
</dbReference>
<feature type="repeat" description="Solcar" evidence="8">
    <location>
        <begin position="8"/>
        <end position="98"/>
    </location>
</feature>
<evidence type="ECO:0000256" key="9">
    <source>
        <dbReference type="RuleBase" id="RU000488"/>
    </source>
</evidence>
<comment type="similarity">
    <text evidence="9">Belongs to the mitochondrial carrier (TC 2.A.29) family.</text>
</comment>
<reference evidence="10 11" key="1">
    <citation type="submission" date="2016-07" db="EMBL/GenBank/DDBJ databases">
        <title>Pervasive Adenine N6-methylation of Active Genes in Fungi.</title>
        <authorList>
            <consortium name="DOE Joint Genome Institute"/>
            <person name="Mondo S.J."/>
            <person name="Dannebaum R.O."/>
            <person name="Kuo R.C."/>
            <person name="Labutti K."/>
            <person name="Haridas S."/>
            <person name="Kuo A."/>
            <person name="Salamov A."/>
            <person name="Ahrendt S.R."/>
            <person name="Lipzen A."/>
            <person name="Sullivan W."/>
            <person name="Andreopoulos W.B."/>
            <person name="Clum A."/>
            <person name="Lindquist E."/>
            <person name="Daum C."/>
            <person name="Ramamoorthy G.K."/>
            <person name="Gryganskyi A."/>
            <person name="Culley D."/>
            <person name="Magnuson J.K."/>
            <person name="James T.Y."/>
            <person name="O'Malley M.A."/>
            <person name="Stajich J.E."/>
            <person name="Spatafora J.W."/>
            <person name="Visel A."/>
            <person name="Grigoriev I.V."/>
        </authorList>
    </citation>
    <scope>NUCLEOTIDE SEQUENCE [LARGE SCALE GENOMIC DNA]</scope>
    <source>
        <strain evidence="10 11">JEL800</strain>
    </source>
</reference>
<dbReference type="InterPro" id="IPR002067">
    <property type="entry name" value="MCP"/>
</dbReference>
<dbReference type="SUPFAM" id="SSF103506">
    <property type="entry name" value="Mitochondrial carrier"/>
    <property type="match status" value="1"/>
</dbReference>
<dbReference type="PROSITE" id="PS50920">
    <property type="entry name" value="SOLCAR"/>
    <property type="match status" value="3"/>
</dbReference>